<accession>A0ABT9TZ04</accession>
<dbReference type="Proteomes" id="UP001229346">
    <property type="component" value="Unassembled WGS sequence"/>
</dbReference>
<evidence type="ECO:0000313" key="2">
    <source>
        <dbReference type="Proteomes" id="UP001229346"/>
    </source>
</evidence>
<protein>
    <submittedName>
        <fullName evidence="1">Methyl-accepting chemotaxis protein</fullName>
    </submittedName>
</protein>
<comment type="caution">
    <text evidence="1">The sequence shown here is derived from an EMBL/GenBank/DDBJ whole genome shotgun (WGS) entry which is preliminary data.</text>
</comment>
<sequence>MFCCNHAVILKEIGASEQEADITSSAQQQSASIQEISAAIQQLSSLSVDLNESVKPFKL</sequence>
<dbReference type="EMBL" id="JAUSSU010000004">
    <property type="protein sequence ID" value="MDQ0112607.1"/>
    <property type="molecule type" value="Genomic_DNA"/>
</dbReference>
<gene>
    <name evidence="1" type="ORF">J2T15_002042</name>
</gene>
<keyword evidence="2" id="KW-1185">Reference proteome</keyword>
<evidence type="ECO:0000313" key="1">
    <source>
        <dbReference type="EMBL" id="MDQ0112607.1"/>
    </source>
</evidence>
<dbReference type="Gene3D" id="1.10.287.950">
    <property type="entry name" value="Methyl-accepting chemotaxis protein"/>
    <property type="match status" value="1"/>
</dbReference>
<dbReference type="RefSeq" id="WP_307203517.1">
    <property type="nucleotide sequence ID" value="NZ_JAUSSU010000004.1"/>
</dbReference>
<reference evidence="1 2" key="1">
    <citation type="submission" date="2023-07" db="EMBL/GenBank/DDBJ databases">
        <title>Sorghum-associated microbial communities from plants grown in Nebraska, USA.</title>
        <authorList>
            <person name="Schachtman D."/>
        </authorList>
    </citation>
    <scope>NUCLEOTIDE SEQUENCE [LARGE SCALE GENOMIC DNA]</scope>
    <source>
        <strain evidence="1 2">CC482</strain>
    </source>
</reference>
<organism evidence="1 2">
    <name type="scientific">Paenibacillus harenae</name>
    <dbReference type="NCBI Taxonomy" id="306543"/>
    <lineage>
        <taxon>Bacteria</taxon>
        <taxon>Bacillati</taxon>
        <taxon>Bacillota</taxon>
        <taxon>Bacilli</taxon>
        <taxon>Bacillales</taxon>
        <taxon>Paenibacillaceae</taxon>
        <taxon>Paenibacillus</taxon>
    </lineage>
</organism>
<name>A0ABT9TZ04_PAEHA</name>
<proteinExistence type="predicted"/>